<name>A0A5N6GJB7_ASPFL</name>
<dbReference type="Proteomes" id="UP000325434">
    <property type="component" value="Unassembled WGS sequence"/>
</dbReference>
<evidence type="ECO:0000313" key="1">
    <source>
        <dbReference type="EMBL" id="KAB8241937.1"/>
    </source>
</evidence>
<sequence>MHIDMKYRQTDTKYVAQPTLPSNPLVTKLRHFLNQLLRRRIMQNRLHATVVDDDLQVTSHHDTPNYPFQAYSPTKWRATHKGKIHKTWGQGVFYQLTNRPAIVMFLFTS</sequence>
<organism evidence="1">
    <name type="scientific">Aspergillus flavus</name>
    <dbReference type="NCBI Taxonomy" id="5059"/>
    <lineage>
        <taxon>Eukaryota</taxon>
        <taxon>Fungi</taxon>
        <taxon>Dikarya</taxon>
        <taxon>Ascomycota</taxon>
        <taxon>Pezizomycotina</taxon>
        <taxon>Eurotiomycetes</taxon>
        <taxon>Eurotiomycetidae</taxon>
        <taxon>Eurotiales</taxon>
        <taxon>Aspergillaceae</taxon>
        <taxon>Aspergillus</taxon>
        <taxon>Aspergillus subgen. Circumdati</taxon>
    </lineage>
</organism>
<reference evidence="1" key="1">
    <citation type="submission" date="2019-04" db="EMBL/GenBank/DDBJ databases">
        <title>Friends and foes A comparative genomics study of 23 Aspergillus species from section Flavi.</title>
        <authorList>
            <consortium name="DOE Joint Genome Institute"/>
            <person name="Kjaerbolling I."/>
            <person name="Vesth T."/>
            <person name="Frisvad J.C."/>
            <person name="Nybo J.L."/>
            <person name="Theobald S."/>
            <person name="Kildgaard S."/>
            <person name="Isbrandt T."/>
            <person name="Kuo A."/>
            <person name="Sato A."/>
            <person name="Lyhne E.K."/>
            <person name="Kogle M.E."/>
            <person name="Wiebenga A."/>
            <person name="Kun R.S."/>
            <person name="Lubbers R.J."/>
            <person name="Makela M.R."/>
            <person name="Barry K."/>
            <person name="Chovatia M."/>
            <person name="Clum A."/>
            <person name="Daum C."/>
            <person name="Haridas S."/>
            <person name="He G."/>
            <person name="LaButti K."/>
            <person name="Lipzen A."/>
            <person name="Mondo S."/>
            <person name="Riley R."/>
            <person name="Salamov A."/>
            <person name="Simmons B.A."/>
            <person name="Magnuson J.K."/>
            <person name="Henrissat B."/>
            <person name="Mortensen U.H."/>
            <person name="Larsen T.O."/>
            <person name="Devries R.P."/>
            <person name="Grigoriev I.V."/>
            <person name="Machida M."/>
            <person name="Baker S.E."/>
            <person name="Andersen M.R."/>
        </authorList>
    </citation>
    <scope>NUCLEOTIDE SEQUENCE [LARGE SCALE GENOMIC DNA]</scope>
    <source>
        <strain evidence="1">CBS 121.62</strain>
    </source>
</reference>
<accession>A0A5N6GJB7</accession>
<proteinExistence type="predicted"/>
<protein>
    <submittedName>
        <fullName evidence="1">Uncharacterized protein</fullName>
    </submittedName>
</protein>
<dbReference type="AlphaFoldDB" id="A0A5N6GJB7"/>
<dbReference type="EMBL" id="ML734676">
    <property type="protein sequence ID" value="KAB8241937.1"/>
    <property type="molecule type" value="Genomic_DNA"/>
</dbReference>
<gene>
    <name evidence="1" type="ORF">BDV35DRAFT_367829</name>
</gene>